<dbReference type="STRING" id="988480.A0A075ATU5"/>
<dbReference type="Gene3D" id="1.20.58.480">
    <property type="match status" value="1"/>
</dbReference>
<dbReference type="GO" id="GO:0005737">
    <property type="term" value="C:cytoplasm"/>
    <property type="evidence" value="ECO:0007669"/>
    <property type="project" value="TreeGrafter"/>
</dbReference>
<sequence length="383" mass="43699">MKELKEYDINEVTGFLPDECLPRLPATFNEWEDLLANARLLIEKDSFRSTIGKLPEFPYNNLIDQKHLRRAFVLISFLSQCYVWGNGKDDPGPASQLPAILANPWIRLSEELGLNPILCQASVVLWNWKKIDPHKSFNLDNIFTLNTCTGSMDESWFYLVTAAVEGVGGPILKDMIDLKKAMDDNDDGYVILKLKSLKDGLSKIIAILSRMKEKNDPNYFYFQVRPYLRGWDNSKRLPLGLLYGDEDKPRKYAGGSAAQSSLIQAYDCILNLSHCPQSRSNTDFLHQMRSYMPYKHRKFLEDIEKEPCLKTYVKKDRLLEKAYNEVLNELVNFRNKHIQMVASYITVPGSNCGNDVTGTGGTSAIPFLKQIRNETVDAIIPNK</sequence>
<dbReference type="HOGENOM" id="CLU_010089_0_0_1"/>
<accession>A0A075ATU5</accession>
<evidence type="ECO:0000313" key="6">
    <source>
        <dbReference type="Proteomes" id="UP000030755"/>
    </source>
</evidence>
<reference evidence="5 6" key="1">
    <citation type="journal article" date="2013" name="Curr. Biol.">
        <title>Shared signatures of parasitism and phylogenomics unite Cryptomycota and microsporidia.</title>
        <authorList>
            <person name="James T.Y."/>
            <person name="Pelin A."/>
            <person name="Bonen L."/>
            <person name="Ahrendt S."/>
            <person name="Sain D."/>
            <person name="Corradi N."/>
            <person name="Stajich J.E."/>
        </authorList>
    </citation>
    <scope>NUCLEOTIDE SEQUENCE [LARGE SCALE GENOMIC DNA]</scope>
    <source>
        <strain evidence="5 6">CSF55</strain>
    </source>
</reference>
<proteinExistence type="inferred from homology"/>
<keyword evidence="4" id="KW-0349">Heme</keyword>
<name>A0A075ATU5_ROZAC</name>
<keyword evidence="5" id="KW-0223">Dioxygenase</keyword>
<keyword evidence="2 4" id="KW-0479">Metal-binding</keyword>
<dbReference type="OMA" id="WHQYSGG"/>
<dbReference type="GO" id="GO:0020037">
    <property type="term" value="F:heme binding"/>
    <property type="evidence" value="ECO:0007669"/>
    <property type="project" value="InterPro"/>
</dbReference>
<evidence type="ECO:0000256" key="4">
    <source>
        <dbReference type="PIRSR" id="PIRSR600898-1"/>
    </source>
</evidence>
<gene>
    <name evidence="5" type="ORF">O9G_002615</name>
</gene>
<comment type="similarity">
    <text evidence="1">Belongs to the indoleamine 2,3-dioxygenase family.</text>
</comment>
<organism evidence="5 6">
    <name type="scientific">Rozella allomycis (strain CSF55)</name>
    <dbReference type="NCBI Taxonomy" id="988480"/>
    <lineage>
        <taxon>Eukaryota</taxon>
        <taxon>Fungi</taxon>
        <taxon>Fungi incertae sedis</taxon>
        <taxon>Cryptomycota</taxon>
        <taxon>Cryptomycota incertae sedis</taxon>
        <taxon>Rozella</taxon>
    </lineage>
</organism>
<dbReference type="GO" id="GO:0019441">
    <property type="term" value="P:L-tryptophan catabolic process to kynurenine"/>
    <property type="evidence" value="ECO:0007669"/>
    <property type="project" value="InterPro"/>
</dbReference>
<dbReference type="Proteomes" id="UP000030755">
    <property type="component" value="Unassembled WGS sequence"/>
</dbReference>
<dbReference type="AlphaFoldDB" id="A0A075ATU5"/>
<dbReference type="GO" id="GO:0046872">
    <property type="term" value="F:metal ion binding"/>
    <property type="evidence" value="ECO:0007669"/>
    <property type="project" value="UniProtKB-KW"/>
</dbReference>
<dbReference type="SUPFAM" id="SSF140959">
    <property type="entry name" value="Indolic compounds 2,3-dioxygenase-like"/>
    <property type="match status" value="1"/>
</dbReference>
<dbReference type="EMBL" id="KE561184">
    <property type="protein sequence ID" value="EPZ32120.1"/>
    <property type="molecule type" value="Genomic_DNA"/>
</dbReference>
<protein>
    <submittedName>
        <fullName evidence="5">Indoleamine 2,3-dioxygenase domain-containing protein</fullName>
    </submittedName>
</protein>
<dbReference type="GO" id="GO:0033754">
    <property type="term" value="F:indoleamine 2,3-dioxygenase activity"/>
    <property type="evidence" value="ECO:0007669"/>
    <property type="project" value="EnsemblFungi"/>
</dbReference>
<evidence type="ECO:0000256" key="2">
    <source>
        <dbReference type="ARBA" id="ARBA00022723"/>
    </source>
</evidence>
<dbReference type="GO" id="GO:0034354">
    <property type="term" value="P:'de novo' NAD+ biosynthetic process from L-tryptophan"/>
    <property type="evidence" value="ECO:0007669"/>
    <property type="project" value="EnsemblFungi"/>
</dbReference>
<keyword evidence="6" id="KW-1185">Reference proteome</keyword>
<dbReference type="OrthoDB" id="540174at2759"/>
<evidence type="ECO:0000313" key="5">
    <source>
        <dbReference type="EMBL" id="EPZ32120.1"/>
    </source>
</evidence>
<keyword evidence="5" id="KW-0560">Oxidoreductase</keyword>
<feature type="binding site" description="proximal binding residue" evidence="4">
    <location>
        <position position="337"/>
    </location>
    <ligand>
        <name>heme b</name>
        <dbReference type="ChEBI" id="CHEBI:60344"/>
    </ligand>
    <ligandPart>
        <name>Fe</name>
        <dbReference type="ChEBI" id="CHEBI:18248"/>
    </ligandPart>
</feature>
<evidence type="ECO:0000256" key="3">
    <source>
        <dbReference type="ARBA" id="ARBA00023004"/>
    </source>
</evidence>
<dbReference type="Pfam" id="PF01231">
    <property type="entry name" value="IDO"/>
    <property type="match status" value="1"/>
</dbReference>
<dbReference type="PANTHER" id="PTHR28657:SF5">
    <property type="entry name" value="INDOLEAMINE 2,3-DIOXYGENASE"/>
    <property type="match status" value="1"/>
</dbReference>
<dbReference type="PANTHER" id="PTHR28657">
    <property type="entry name" value="INDOLEAMINE 2,3-DIOXYGENASE"/>
    <property type="match status" value="1"/>
</dbReference>
<dbReference type="InterPro" id="IPR037217">
    <property type="entry name" value="Trp/Indoleamine_2_3_dOase-like"/>
</dbReference>
<keyword evidence="3 4" id="KW-0408">Iron</keyword>
<dbReference type="PROSITE" id="PS00876">
    <property type="entry name" value="IDO_1"/>
    <property type="match status" value="1"/>
</dbReference>
<dbReference type="InterPro" id="IPR000898">
    <property type="entry name" value="Indolamine_dOase"/>
</dbReference>
<evidence type="ECO:0000256" key="1">
    <source>
        <dbReference type="ARBA" id="ARBA00007119"/>
    </source>
</evidence>